<sequence>MKIENVSFVTLSIMCSQRSRIPVFSVQVPKVINVAEELQPLPPSRTNLNRTANIEPHRDHAFVFRAKAPEHIAFKGATQGPVSRYRREAELRNKIKLLEGARSEMMVKLERTQATVNELKEQCENLQRENQEFKQFAKCCMLDQETRNCLSVAGGKTLEMEEMKEEQAEMMVLTEKLNTDLELLCKMVKEQKDNLQTAKMTWKQLEEERAHFREKQQCFQREMKEFADILDQEYEFVTAEMETTILTPL</sequence>
<evidence type="ECO:0000313" key="2">
    <source>
        <dbReference type="Proteomes" id="UP000827872"/>
    </source>
</evidence>
<comment type="caution">
    <text evidence="1">The sequence shown here is derived from an EMBL/GenBank/DDBJ whole genome shotgun (WGS) entry which is preliminary data.</text>
</comment>
<keyword evidence="2" id="KW-1185">Reference proteome</keyword>
<dbReference type="EMBL" id="CM037615">
    <property type="protein sequence ID" value="KAH8014481.1"/>
    <property type="molecule type" value="Genomic_DNA"/>
</dbReference>
<evidence type="ECO:0000313" key="1">
    <source>
        <dbReference type="EMBL" id="KAH8014481.1"/>
    </source>
</evidence>
<accession>A0ACB8G4K2</accession>
<organism evidence="1 2">
    <name type="scientific">Sphaerodactylus townsendi</name>
    <dbReference type="NCBI Taxonomy" id="933632"/>
    <lineage>
        <taxon>Eukaryota</taxon>
        <taxon>Metazoa</taxon>
        <taxon>Chordata</taxon>
        <taxon>Craniata</taxon>
        <taxon>Vertebrata</taxon>
        <taxon>Euteleostomi</taxon>
        <taxon>Lepidosauria</taxon>
        <taxon>Squamata</taxon>
        <taxon>Bifurcata</taxon>
        <taxon>Gekkota</taxon>
        <taxon>Sphaerodactylidae</taxon>
        <taxon>Sphaerodactylus</taxon>
    </lineage>
</organism>
<reference evidence="1" key="1">
    <citation type="submission" date="2021-08" db="EMBL/GenBank/DDBJ databases">
        <title>The first chromosome-level gecko genome reveals the dynamic sex chromosomes of Neotropical dwarf geckos (Sphaerodactylidae: Sphaerodactylus).</title>
        <authorList>
            <person name="Pinto B.J."/>
            <person name="Keating S.E."/>
            <person name="Gamble T."/>
        </authorList>
    </citation>
    <scope>NUCLEOTIDE SEQUENCE</scope>
    <source>
        <strain evidence="1">TG3544</strain>
    </source>
</reference>
<gene>
    <name evidence="1" type="ORF">K3G42_029379</name>
</gene>
<protein>
    <submittedName>
        <fullName evidence="1">Uncharacterized protein</fullName>
    </submittedName>
</protein>
<proteinExistence type="predicted"/>
<name>A0ACB8G4K2_9SAUR</name>
<dbReference type="Proteomes" id="UP000827872">
    <property type="component" value="Linkage Group LG02"/>
</dbReference>